<dbReference type="AlphaFoldDB" id="A0A9P0JL10"/>
<name>A0A9P0JL10_ACAOB</name>
<sequence length="65" mass="7567">MTVKTRRGRYYTCVRKEAGPQLMKILDAIECKNPSKLLFSLRDYIFPRPKNHLATDFSGGMIYLL</sequence>
<gene>
    <name evidence="1" type="ORF">ACAOBT_LOCUS1101</name>
</gene>
<accession>A0A9P0JL10</accession>
<protein>
    <submittedName>
        <fullName evidence="1">Uncharacterized protein</fullName>
    </submittedName>
</protein>
<comment type="caution">
    <text evidence="1">The sequence shown here is derived from an EMBL/GenBank/DDBJ whole genome shotgun (WGS) entry which is preliminary data.</text>
</comment>
<dbReference type="Proteomes" id="UP001152888">
    <property type="component" value="Unassembled WGS sequence"/>
</dbReference>
<proteinExistence type="predicted"/>
<dbReference type="EMBL" id="CAKOFQ010006661">
    <property type="protein sequence ID" value="CAH1955535.1"/>
    <property type="molecule type" value="Genomic_DNA"/>
</dbReference>
<reference evidence="1" key="1">
    <citation type="submission" date="2022-03" db="EMBL/GenBank/DDBJ databases">
        <authorList>
            <person name="Sayadi A."/>
        </authorList>
    </citation>
    <scope>NUCLEOTIDE SEQUENCE</scope>
</reference>
<evidence type="ECO:0000313" key="2">
    <source>
        <dbReference type="Proteomes" id="UP001152888"/>
    </source>
</evidence>
<evidence type="ECO:0000313" key="1">
    <source>
        <dbReference type="EMBL" id="CAH1955535.1"/>
    </source>
</evidence>
<keyword evidence="2" id="KW-1185">Reference proteome</keyword>
<organism evidence="1 2">
    <name type="scientific">Acanthoscelides obtectus</name>
    <name type="common">Bean weevil</name>
    <name type="synonym">Bruchus obtectus</name>
    <dbReference type="NCBI Taxonomy" id="200917"/>
    <lineage>
        <taxon>Eukaryota</taxon>
        <taxon>Metazoa</taxon>
        <taxon>Ecdysozoa</taxon>
        <taxon>Arthropoda</taxon>
        <taxon>Hexapoda</taxon>
        <taxon>Insecta</taxon>
        <taxon>Pterygota</taxon>
        <taxon>Neoptera</taxon>
        <taxon>Endopterygota</taxon>
        <taxon>Coleoptera</taxon>
        <taxon>Polyphaga</taxon>
        <taxon>Cucujiformia</taxon>
        <taxon>Chrysomeloidea</taxon>
        <taxon>Chrysomelidae</taxon>
        <taxon>Bruchinae</taxon>
        <taxon>Bruchini</taxon>
        <taxon>Acanthoscelides</taxon>
    </lineage>
</organism>